<evidence type="ECO:0000256" key="9">
    <source>
        <dbReference type="ARBA" id="ARBA00023224"/>
    </source>
</evidence>
<evidence type="ECO:0000256" key="5">
    <source>
        <dbReference type="ARBA" id="ARBA00022725"/>
    </source>
</evidence>
<evidence type="ECO:0000256" key="2">
    <source>
        <dbReference type="ARBA" id="ARBA00022475"/>
    </source>
</evidence>
<evidence type="ECO:0000256" key="3">
    <source>
        <dbReference type="ARBA" id="ARBA00022606"/>
    </source>
</evidence>
<comment type="subcellular location">
    <subcellularLocation>
        <location evidence="1 10">Cell membrane</location>
        <topology evidence="1 10">Multi-pass membrane protein</topology>
    </subcellularLocation>
</comment>
<keyword evidence="12" id="KW-1185">Reference proteome</keyword>
<dbReference type="Proteomes" id="UP001566132">
    <property type="component" value="Unassembled WGS sequence"/>
</dbReference>
<reference evidence="11 12" key="1">
    <citation type="submission" date="2024-05" db="EMBL/GenBank/DDBJ databases">
        <title>Genetic variation in Jamaican populations of the coffee berry borer (Hypothenemus hampei).</title>
        <authorList>
            <person name="Errbii M."/>
            <person name="Myrie A."/>
        </authorList>
    </citation>
    <scope>NUCLEOTIDE SEQUENCE [LARGE SCALE GENOMIC DNA]</scope>
    <source>
        <strain evidence="11">JA-Hopewell-2020-01-JO</strain>
        <tissue evidence="11">Whole body</tissue>
    </source>
</reference>
<evidence type="ECO:0000313" key="12">
    <source>
        <dbReference type="Proteomes" id="UP001566132"/>
    </source>
</evidence>
<organism evidence="11 12">
    <name type="scientific">Hypothenemus hampei</name>
    <name type="common">Coffee berry borer</name>
    <dbReference type="NCBI Taxonomy" id="57062"/>
    <lineage>
        <taxon>Eukaryota</taxon>
        <taxon>Metazoa</taxon>
        <taxon>Ecdysozoa</taxon>
        <taxon>Arthropoda</taxon>
        <taxon>Hexapoda</taxon>
        <taxon>Insecta</taxon>
        <taxon>Pterygota</taxon>
        <taxon>Neoptera</taxon>
        <taxon>Endopterygota</taxon>
        <taxon>Coleoptera</taxon>
        <taxon>Polyphaga</taxon>
        <taxon>Cucujiformia</taxon>
        <taxon>Curculionidae</taxon>
        <taxon>Scolytinae</taxon>
        <taxon>Hypothenemus</taxon>
    </lineage>
</organism>
<keyword evidence="8 10" id="KW-0675">Receptor</keyword>
<feature type="transmembrane region" description="Helical" evidence="10">
    <location>
        <begin position="115"/>
        <end position="140"/>
    </location>
</feature>
<protein>
    <recommendedName>
        <fullName evidence="10">Odorant receptor</fullName>
    </recommendedName>
</protein>
<feature type="transmembrane region" description="Helical" evidence="10">
    <location>
        <begin position="178"/>
        <end position="198"/>
    </location>
</feature>
<keyword evidence="7 10" id="KW-0472">Membrane</keyword>
<keyword evidence="5 10" id="KW-0552">Olfaction</keyword>
<dbReference type="EMBL" id="JBDJPC010000004">
    <property type="protein sequence ID" value="KAL1506426.1"/>
    <property type="molecule type" value="Genomic_DNA"/>
</dbReference>
<comment type="caution">
    <text evidence="11">The sequence shown here is derived from an EMBL/GenBank/DDBJ whole genome shotgun (WGS) entry which is preliminary data.</text>
</comment>
<evidence type="ECO:0000313" key="11">
    <source>
        <dbReference type="EMBL" id="KAL1506426.1"/>
    </source>
</evidence>
<dbReference type="PANTHER" id="PTHR21137">
    <property type="entry name" value="ODORANT RECEPTOR"/>
    <property type="match status" value="1"/>
</dbReference>
<comment type="similarity">
    <text evidence="10">Belongs to the insect chemoreceptor superfamily. Heteromeric odorant receptor channel (TC 1.A.69) family.</text>
</comment>
<feature type="transmembrane region" description="Helical" evidence="10">
    <location>
        <begin position="281"/>
        <end position="298"/>
    </location>
</feature>
<keyword evidence="9 10" id="KW-0807">Transducer</keyword>
<dbReference type="PANTHER" id="PTHR21137:SF35">
    <property type="entry name" value="ODORANT RECEPTOR 19A-RELATED"/>
    <property type="match status" value="1"/>
</dbReference>
<keyword evidence="4 10" id="KW-0812">Transmembrane</keyword>
<evidence type="ECO:0000256" key="4">
    <source>
        <dbReference type="ARBA" id="ARBA00022692"/>
    </source>
</evidence>
<keyword evidence="3 10" id="KW-0716">Sensory transduction</keyword>
<evidence type="ECO:0000256" key="1">
    <source>
        <dbReference type="ARBA" id="ARBA00004651"/>
    </source>
</evidence>
<dbReference type="GO" id="GO:0007608">
    <property type="term" value="P:sensory perception of smell"/>
    <property type="evidence" value="ECO:0007669"/>
    <property type="project" value="UniProtKB-KW"/>
</dbReference>
<dbReference type="AlphaFoldDB" id="A0ABD1EZF4"/>
<keyword evidence="2" id="KW-1003">Cell membrane</keyword>
<dbReference type="GO" id="GO:0007165">
    <property type="term" value="P:signal transduction"/>
    <property type="evidence" value="ECO:0007669"/>
    <property type="project" value="UniProtKB-KW"/>
</dbReference>
<gene>
    <name evidence="11" type="ORF">ABEB36_005797</name>
</gene>
<feature type="transmembrane region" description="Helical" evidence="10">
    <location>
        <begin position="27"/>
        <end position="49"/>
    </location>
</feature>
<evidence type="ECO:0000256" key="10">
    <source>
        <dbReference type="RuleBase" id="RU351113"/>
    </source>
</evidence>
<dbReference type="GO" id="GO:0005886">
    <property type="term" value="C:plasma membrane"/>
    <property type="evidence" value="ECO:0007669"/>
    <property type="project" value="UniProtKB-SubCell"/>
</dbReference>
<dbReference type="Pfam" id="PF02949">
    <property type="entry name" value="7tm_6"/>
    <property type="match status" value="1"/>
</dbReference>
<proteinExistence type="inferred from homology"/>
<comment type="caution">
    <text evidence="10">Lacks conserved residue(s) required for the propagation of feature annotation.</text>
</comment>
<accession>A0ABD1EZF4</accession>
<dbReference type="InterPro" id="IPR004117">
    <property type="entry name" value="7tm6_olfct_rcpt"/>
</dbReference>
<evidence type="ECO:0000256" key="8">
    <source>
        <dbReference type="ARBA" id="ARBA00023170"/>
    </source>
</evidence>
<evidence type="ECO:0000256" key="7">
    <source>
        <dbReference type="ARBA" id="ARBA00023136"/>
    </source>
</evidence>
<keyword evidence="6 10" id="KW-1133">Transmembrane helix</keyword>
<name>A0ABD1EZF4_HYPHA</name>
<sequence length="379" mass="44024">MFANNLLYKSALILIGKPLNVMNGNSIIPYFWVFFWALNTVNVTILFFINLNGKDRHRHYGFFTEDFAYTIGEWCTNLGCIFFLIYEKRWRALFLSFENFQYFGKTSTFKRIMKFGNVIAIIFLIYMTVGSLAYIVFVLVDENNCEQIYGSTRICGVINPTWWPFKNPPTLLVKRFLLVYQILSAIVTCNTFFVSLLIHQASNVIGDKADHLGHKFKQLCLISNEDDQFENFKLWVENHENTIRLCKKLNYVYIRTVGHVTLIGAATIAMLGYQLIKEEDYKYVVDISMSLLLVIVICRSGEIMTDKMTNIGVAVWLSNWTECNPKLKRWIPFILLRCQTKIEFDALPIGKANHALLLIIVKTSYSYLTLLRKTMNKNV</sequence>
<evidence type="ECO:0000256" key="6">
    <source>
        <dbReference type="ARBA" id="ARBA00022989"/>
    </source>
</evidence>
<feature type="transmembrane region" description="Helical" evidence="10">
    <location>
        <begin position="252"/>
        <end position="275"/>
    </location>
</feature>